<evidence type="ECO:0000256" key="1">
    <source>
        <dbReference type="SAM" id="Phobius"/>
    </source>
</evidence>
<protein>
    <submittedName>
        <fullName evidence="2">Uncharacterized protein</fullName>
    </submittedName>
</protein>
<feature type="transmembrane region" description="Helical" evidence="1">
    <location>
        <begin position="61"/>
        <end position="84"/>
    </location>
</feature>
<organism evidence="2 3">
    <name type="scientific">Luteimonas salinisoli</name>
    <dbReference type="NCBI Taxonomy" id="2752307"/>
    <lineage>
        <taxon>Bacteria</taxon>
        <taxon>Pseudomonadati</taxon>
        <taxon>Pseudomonadota</taxon>
        <taxon>Gammaproteobacteria</taxon>
        <taxon>Lysobacterales</taxon>
        <taxon>Lysobacteraceae</taxon>
        <taxon>Luteimonas</taxon>
    </lineage>
</organism>
<feature type="transmembrane region" description="Helical" evidence="1">
    <location>
        <begin position="31"/>
        <end position="49"/>
    </location>
</feature>
<dbReference type="AlphaFoldDB" id="A0A853JE00"/>
<comment type="caution">
    <text evidence="2">The sequence shown here is derived from an EMBL/GenBank/DDBJ whole genome shotgun (WGS) entry which is preliminary data.</text>
</comment>
<gene>
    <name evidence="2" type="ORF">H0E84_10515</name>
</gene>
<keyword evidence="1" id="KW-0812">Transmembrane</keyword>
<feature type="transmembrane region" description="Helical" evidence="1">
    <location>
        <begin position="104"/>
        <end position="124"/>
    </location>
</feature>
<keyword evidence="1" id="KW-0472">Membrane</keyword>
<accession>A0A853JE00</accession>
<dbReference type="EMBL" id="JACCKA010000062">
    <property type="protein sequence ID" value="NZA26817.1"/>
    <property type="molecule type" value="Genomic_DNA"/>
</dbReference>
<evidence type="ECO:0000313" key="2">
    <source>
        <dbReference type="EMBL" id="NZA26817.1"/>
    </source>
</evidence>
<dbReference type="RefSeq" id="WP_180678602.1">
    <property type="nucleotide sequence ID" value="NZ_JACCKA010000062.1"/>
</dbReference>
<sequence length="127" mass="13367">MRRVLPYFAFAATYLVASLLLGGLLDLMGAPVEAIWLIPWVAAFPAVALGQRLGEMRIGGLFLATLAAVLLAHAAIAAITHSVAVAAGGSVDFLDLYRVGGLRFAASTAMDIAAPLVWHLVLLLRSR</sequence>
<reference evidence="2 3" key="1">
    <citation type="submission" date="2020-07" db="EMBL/GenBank/DDBJ databases">
        <title>Luteimonas sp. SJ-92.</title>
        <authorList>
            <person name="Huang X.-X."/>
            <person name="Xu L."/>
            <person name="Sun J.-Q."/>
        </authorList>
    </citation>
    <scope>NUCLEOTIDE SEQUENCE [LARGE SCALE GENOMIC DNA]</scope>
    <source>
        <strain evidence="2 3">SJ-92</strain>
    </source>
</reference>
<feature type="transmembrane region" description="Helical" evidence="1">
    <location>
        <begin position="7"/>
        <end position="25"/>
    </location>
</feature>
<dbReference type="Proteomes" id="UP000578091">
    <property type="component" value="Unassembled WGS sequence"/>
</dbReference>
<proteinExistence type="predicted"/>
<evidence type="ECO:0000313" key="3">
    <source>
        <dbReference type="Proteomes" id="UP000578091"/>
    </source>
</evidence>
<keyword evidence="1" id="KW-1133">Transmembrane helix</keyword>
<keyword evidence="3" id="KW-1185">Reference proteome</keyword>
<name>A0A853JE00_9GAMM</name>